<evidence type="ECO:0000256" key="10">
    <source>
        <dbReference type="SAM" id="Phobius"/>
    </source>
</evidence>
<feature type="domain" description="Prenyltransferase alpha-alpha toroid" evidence="11">
    <location>
        <begin position="28"/>
        <end position="74"/>
    </location>
</feature>
<dbReference type="GO" id="GO:0046872">
    <property type="term" value="F:metal ion binding"/>
    <property type="evidence" value="ECO:0007669"/>
    <property type="project" value="UniProtKB-KW"/>
</dbReference>
<dbReference type="OMA" id="DVCYAWW"/>
<dbReference type="PANTHER" id="PTHR11774">
    <property type="entry name" value="GERANYLGERANYL TRANSFERASE TYPE BETA SUBUNIT"/>
    <property type="match status" value="1"/>
</dbReference>
<dbReference type="Gene3D" id="1.50.10.20">
    <property type="match status" value="1"/>
</dbReference>
<keyword evidence="3" id="KW-0637">Prenyltransferase</keyword>
<dbReference type="GO" id="GO:0004663">
    <property type="term" value="F:Rab geranylgeranyltransferase activity"/>
    <property type="evidence" value="ECO:0007669"/>
    <property type="project" value="TreeGrafter"/>
</dbReference>
<dbReference type="GeneID" id="39738736"/>
<keyword evidence="10" id="KW-1133">Transmembrane helix</keyword>
<evidence type="ECO:0000256" key="3">
    <source>
        <dbReference type="ARBA" id="ARBA00022602"/>
    </source>
</evidence>
<dbReference type="InterPro" id="IPR045089">
    <property type="entry name" value="PGGT1B-like"/>
</dbReference>
<comment type="similarity">
    <text evidence="2">Belongs to the protein prenyltransferase subunit beta family.</text>
</comment>
<dbReference type="KEGG" id="prel:PRELSG_1430400"/>
<dbReference type="InterPro" id="IPR008930">
    <property type="entry name" value="Terpenoid_cyclase/PrenylTrfase"/>
</dbReference>
<dbReference type="EMBL" id="LN835309">
    <property type="protein sequence ID" value="CRH02572.1"/>
    <property type="molecule type" value="Genomic_DNA"/>
</dbReference>
<proteinExistence type="inferred from homology"/>
<evidence type="ECO:0000256" key="8">
    <source>
        <dbReference type="ARBA" id="ARBA00030816"/>
    </source>
</evidence>
<accession>A0A1J1HAX1</accession>
<evidence type="ECO:0000256" key="6">
    <source>
        <dbReference type="ARBA" id="ARBA00022737"/>
    </source>
</evidence>
<dbReference type="AlphaFoldDB" id="A0A1J1HAX1"/>
<evidence type="ECO:0000256" key="4">
    <source>
        <dbReference type="ARBA" id="ARBA00022679"/>
    </source>
</evidence>
<sequence length="523" mass="62326">MELHLNLHEKYFLNTIIEKLSNKSNVKKLSNKYESFFLSGIFWVLSGLLIVNKNRKKLDEILEKEIIEIIYLLVMQCLQTKKIKEKYIYNMKKEKYFFSDKDIDKLMNKVENDSKSNKVDFKKIKKSEDEKIDLCSLKINFDEKNKNINKKHSNTNSCAILEYPESKKIINSEVNSQAYDEIYNENKKKYKLEKKKKKVKKFIIRGFSPCNKKYLYEPNVISTLSAIQILFLLNKVSENDISTKVLLEIYNFIYFLLDEERGFFHFSLSSIRFQFDGDMRFMFCSLSSLYLINLILKKRNIWINIYNNKDKYIHWIINCFNLDGGFSNYPGSESHAGTTFCAINSLNLLKDENNKNYFSYNSILKKKLIRWLCDRYENYGINGRVGKDHDVCYAWWVLSSLVAMKKDLRKLFNVNILINFILKCQDKNKGGFSRIEQNENNLKNQNFNYFENENLIYRETDQFHSFFSICALSLIYYNVYYKKKRKKKYIFFDNSLIPKHLEESLSNLENVHESFAMPVHMLG</sequence>
<dbReference type="PANTHER" id="PTHR11774:SF11">
    <property type="entry name" value="GERANYLGERANYL TRANSFERASE TYPE-2 SUBUNIT BETA"/>
    <property type="match status" value="1"/>
</dbReference>
<feature type="transmembrane region" description="Helical" evidence="10">
    <location>
        <begin position="463"/>
        <end position="481"/>
    </location>
</feature>
<gene>
    <name evidence="12" type="ORF">PRELSG_1430400</name>
</gene>
<organism evidence="12 13">
    <name type="scientific">Plasmodium relictum</name>
    <dbReference type="NCBI Taxonomy" id="85471"/>
    <lineage>
        <taxon>Eukaryota</taxon>
        <taxon>Sar</taxon>
        <taxon>Alveolata</taxon>
        <taxon>Apicomplexa</taxon>
        <taxon>Aconoidasida</taxon>
        <taxon>Haemosporida</taxon>
        <taxon>Plasmodiidae</taxon>
        <taxon>Plasmodium</taxon>
        <taxon>Plasmodium (Haemamoeba)</taxon>
    </lineage>
</organism>
<dbReference type="VEuPathDB" id="PlasmoDB:PRELSG_1430400"/>
<comment type="cofactor">
    <cofactor evidence="1">
        <name>Zn(2+)</name>
        <dbReference type="ChEBI" id="CHEBI:29105"/>
    </cofactor>
</comment>
<keyword evidence="5" id="KW-0479">Metal-binding</keyword>
<keyword evidence="13" id="KW-1185">Reference proteome</keyword>
<evidence type="ECO:0000313" key="12">
    <source>
        <dbReference type="EMBL" id="CRH02572.1"/>
    </source>
</evidence>
<evidence type="ECO:0000256" key="5">
    <source>
        <dbReference type="ARBA" id="ARBA00022723"/>
    </source>
</evidence>
<dbReference type="OrthoDB" id="24893at2759"/>
<evidence type="ECO:0000256" key="1">
    <source>
        <dbReference type="ARBA" id="ARBA00001947"/>
    </source>
</evidence>
<evidence type="ECO:0000313" key="13">
    <source>
        <dbReference type="Proteomes" id="UP000220158"/>
    </source>
</evidence>
<dbReference type="SUPFAM" id="SSF48239">
    <property type="entry name" value="Terpenoid cyclases/Protein prenyltransferases"/>
    <property type="match status" value="1"/>
</dbReference>
<dbReference type="InterPro" id="IPR001330">
    <property type="entry name" value="Prenyltrans"/>
</dbReference>
<evidence type="ECO:0000259" key="11">
    <source>
        <dbReference type="Pfam" id="PF00432"/>
    </source>
</evidence>
<keyword evidence="10" id="KW-0472">Membrane</keyword>
<keyword evidence="7" id="KW-0862">Zinc</keyword>
<dbReference type="Proteomes" id="UP000220158">
    <property type="component" value="Chromosome 14"/>
</dbReference>
<dbReference type="Pfam" id="PF00432">
    <property type="entry name" value="Prenyltrans"/>
    <property type="match status" value="2"/>
</dbReference>
<keyword evidence="6" id="KW-0677">Repeat</keyword>
<evidence type="ECO:0000256" key="9">
    <source>
        <dbReference type="ARBA" id="ARBA00032766"/>
    </source>
</evidence>
<keyword evidence="10" id="KW-0812">Transmembrane</keyword>
<protein>
    <recommendedName>
        <fullName evidence="8">Geranylgeranyl transferase type II subunit beta</fullName>
    </recommendedName>
    <alternativeName>
        <fullName evidence="9">Type II protein geranyl-geranyltransferase subunit beta</fullName>
    </alternativeName>
</protein>
<evidence type="ECO:0000256" key="7">
    <source>
        <dbReference type="ARBA" id="ARBA00022833"/>
    </source>
</evidence>
<reference evidence="12 13" key="1">
    <citation type="submission" date="2015-04" db="EMBL/GenBank/DDBJ databases">
        <authorList>
            <consortium name="Pathogen Informatics"/>
        </authorList>
    </citation>
    <scope>NUCLEOTIDE SEQUENCE [LARGE SCALE GENOMIC DNA]</scope>
    <source>
        <strain evidence="12 13">SGS1</strain>
    </source>
</reference>
<dbReference type="GO" id="GO:0005968">
    <property type="term" value="C:Rab-protein geranylgeranyltransferase complex"/>
    <property type="evidence" value="ECO:0007669"/>
    <property type="project" value="TreeGrafter"/>
</dbReference>
<evidence type="ECO:0000256" key="2">
    <source>
        <dbReference type="ARBA" id="ARBA00010497"/>
    </source>
</evidence>
<name>A0A1J1HAX1_PLARL</name>
<keyword evidence="4 12" id="KW-0808">Transferase</keyword>
<feature type="domain" description="Prenyltransferase alpha-alpha toroid" evidence="11">
    <location>
        <begin position="202"/>
        <end position="493"/>
    </location>
</feature>
<dbReference type="RefSeq" id="XP_028535092.1">
    <property type="nucleotide sequence ID" value="XM_028679372.1"/>
</dbReference>